<proteinExistence type="predicted"/>
<sequence length="403" mass="47383">MDQQPKDQLNLDLSQVVTNSQQRLKRVIADQSLVSNISKPFNSARDYKKSFDKEFQLDFFKLTDKELHNVTKILVKNISSHMVTNNKKRLKSLQQKAQAEQQKSRDPHQIKTPEIETESSARRTFIEKVDFNQIPITQRWKNQSYQTFKLPINQFIEREKTKKEKSKQNTPQEVMNYIETCMKEKEKTQSLISKYKQSYPMSLLYDQPPPMHQIFPDQVAKRFQQTLNGGIVASKKAFFQKQLEQQSLDDSLISVEPDLNSKIDKSIDRMYKQSKDISRSYQTLPNLSRSRADITQSQKIQQKYKDYFDNHKADHGMPNTGETELKKKLGEKTDKLIDIIRNCDDFKEAFIDEQKQLKRSIEREQGSLHDRHEDLLKQAKGKRLLLMQPQNKVITQMNLPQIV</sequence>
<accession>A0A078APU0</accession>
<evidence type="ECO:0000256" key="1">
    <source>
        <dbReference type="SAM" id="MobiDB-lite"/>
    </source>
</evidence>
<gene>
    <name evidence="2" type="primary">Contig17506.g18626</name>
    <name evidence="2" type="ORF">STYLEM_13041</name>
</gene>
<protein>
    <submittedName>
        <fullName evidence="2">Uncharacterized protein</fullName>
    </submittedName>
</protein>
<name>A0A078APU0_STYLE</name>
<dbReference type="AlphaFoldDB" id="A0A078APU0"/>
<keyword evidence="3" id="KW-1185">Reference proteome</keyword>
<feature type="compositionally biased region" description="Basic and acidic residues" evidence="1">
    <location>
        <begin position="102"/>
        <end position="117"/>
    </location>
</feature>
<dbReference type="EMBL" id="CCKQ01012372">
    <property type="protein sequence ID" value="CDW83986.1"/>
    <property type="molecule type" value="Genomic_DNA"/>
</dbReference>
<reference evidence="2 3" key="1">
    <citation type="submission" date="2014-06" db="EMBL/GenBank/DDBJ databases">
        <authorList>
            <person name="Swart Estienne"/>
        </authorList>
    </citation>
    <scope>NUCLEOTIDE SEQUENCE [LARGE SCALE GENOMIC DNA]</scope>
    <source>
        <strain evidence="2 3">130c</strain>
    </source>
</reference>
<dbReference type="Proteomes" id="UP000039865">
    <property type="component" value="Unassembled WGS sequence"/>
</dbReference>
<feature type="region of interest" description="Disordered" evidence="1">
    <location>
        <begin position="87"/>
        <end position="117"/>
    </location>
</feature>
<dbReference type="InParanoid" id="A0A078APU0"/>
<evidence type="ECO:0000313" key="3">
    <source>
        <dbReference type="Proteomes" id="UP000039865"/>
    </source>
</evidence>
<feature type="compositionally biased region" description="Polar residues" evidence="1">
    <location>
        <begin position="92"/>
        <end position="101"/>
    </location>
</feature>
<organism evidence="2 3">
    <name type="scientific">Stylonychia lemnae</name>
    <name type="common">Ciliate</name>
    <dbReference type="NCBI Taxonomy" id="5949"/>
    <lineage>
        <taxon>Eukaryota</taxon>
        <taxon>Sar</taxon>
        <taxon>Alveolata</taxon>
        <taxon>Ciliophora</taxon>
        <taxon>Intramacronucleata</taxon>
        <taxon>Spirotrichea</taxon>
        <taxon>Stichotrichia</taxon>
        <taxon>Sporadotrichida</taxon>
        <taxon>Oxytrichidae</taxon>
        <taxon>Stylonychinae</taxon>
        <taxon>Stylonychia</taxon>
    </lineage>
</organism>
<evidence type="ECO:0000313" key="2">
    <source>
        <dbReference type="EMBL" id="CDW83986.1"/>
    </source>
</evidence>